<reference evidence="2" key="1">
    <citation type="submission" date="2016-10" db="EMBL/GenBank/DDBJ databases">
        <authorList>
            <person name="de Groot N.N."/>
        </authorList>
    </citation>
    <scope>NUCLEOTIDE SEQUENCE [LARGE SCALE GENOMIC DNA]</scope>
    <source>
        <strain evidence="2">CCBAU85039</strain>
    </source>
</reference>
<evidence type="ECO:0000313" key="5">
    <source>
        <dbReference type="Proteomes" id="UP000198939"/>
    </source>
</evidence>
<feature type="binding site" evidence="1">
    <location>
        <begin position="105"/>
        <end position="108"/>
    </location>
    <ligand>
        <name>substrate</name>
    </ligand>
</feature>
<dbReference type="EMBL" id="FNXB01000032">
    <property type="protein sequence ID" value="SEI12176.1"/>
    <property type="molecule type" value="Genomic_DNA"/>
</dbReference>
<dbReference type="InterPro" id="IPR005493">
    <property type="entry name" value="RraA/RraA-like"/>
</dbReference>
<dbReference type="Proteomes" id="UP000183063">
    <property type="component" value="Unassembled WGS sequence"/>
</dbReference>
<dbReference type="NCBIfam" id="NF006093">
    <property type="entry name" value="PRK08245.1"/>
    <property type="match status" value="1"/>
</dbReference>
<organism evidence="2 4">
    <name type="scientific">Rhizobium tibeticum</name>
    <dbReference type="NCBI Taxonomy" id="501024"/>
    <lineage>
        <taxon>Bacteria</taxon>
        <taxon>Pseudomonadati</taxon>
        <taxon>Pseudomonadota</taxon>
        <taxon>Alphaproteobacteria</taxon>
        <taxon>Hyphomicrobiales</taxon>
        <taxon>Rhizobiaceae</taxon>
        <taxon>Rhizobium/Agrobacterium group</taxon>
        <taxon>Rhizobium</taxon>
    </lineage>
</organism>
<dbReference type="PANTHER" id="PTHR33254">
    <property type="entry name" value="4-HYDROXY-4-METHYL-2-OXOGLUTARATE ALDOLASE 3-RELATED"/>
    <property type="match status" value="1"/>
</dbReference>
<evidence type="ECO:0000313" key="4">
    <source>
        <dbReference type="Proteomes" id="UP000183063"/>
    </source>
</evidence>
<dbReference type="SUPFAM" id="SSF89562">
    <property type="entry name" value="RraA-like"/>
    <property type="match status" value="1"/>
</dbReference>
<sequence length="241" mass="26393">MTNYVLSDATRKKYEGVSCATLCTALFKRGLRNQFIQDVHPVLPKAKNMVGQAFTLRYIPAREDLNQLTVFQNPAHPQRAAVEQCPPGFVMVMDSRKDPRAASAGSILVSRLMIRGVAGVVTDGGFRDSPEIGDLDIPAYHNRPSAPTNLTLHQALDINVPIGCGDVAVWPGDVVVGDREGVIIVPAHLAEDIADEAVEMTAFEDFVTEEVRKGRSIIGLYPATHEETKADFARWRQANGR</sequence>
<feature type="binding site" evidence="1">
    <location>
        <position position="128"/>
    </location>
    <ligand>
        <name>Mg(2+)</name>
        <dbReference type="ChEBI" id="CHEBI:18420"/>
    </ligand>
</feature>
<dbReference type="PANTHER" id="PTHR33254:SF16">
    <property type="entry name" value="BLR3842 PROTEIN"/>
    <property type="match status" value="1"/>
</dbReference>
<dbReference type="AlphaFoldDB" id="A0A1H8SBI0"/>
<dbReference type="Proteomes" id="UP000198939">
    <property type="component" value="Unassembled WGS sequence"/>
</dbReference>
<dbReference type="OrthoDB" id="9805307at2"/>
<dbReference type="STRING" id="501024.RTCCBAU85039_4764"/>
<dbReference type="CDD" id="cd16841">
    <property type="entry name" value="RraA_family"/>
    <property type="match status" value="1"/>
</dbReference>
<dbReference type="InterPro" id="IPR036704">
    <property type="entry name" value="RraA/RraA-like_sf"/>
</dbReference>
<reference evidence="3 5" key="3">
    <citation type="submission" date="2016-10" db="EMBL/GenBank/DDBJ databases">
        <authorList>
            <person name="Varghese N."/>
            <person name="Submissions S."/>
        </authorList>
    </citation>
    <scope>NUCLEOTIDE SEQUENCE [LARGE SCALE GENOMIC DNA]</scope>
    <source>
        <strain evidence="3 5">CGMCC 1.7071</strain>
    </source>
</reference>
<reference evidence="4" key="2">
    <citation type="submission" date="2016-10" db="EMBL/GenBank/DDBJ databases">
        <authorList>
            <person name="Wibberg D."/>
        </authorList>
    </citation>
    <scope>NUCLEOTIDE SEQUENCE [LARGE SCALE GENOMIC DNA]</scope>
</reference>
<accession>A0A1H8SBI0</accession>
<keyword evidence="1" id="KW-0479">Metal-binding</keyword>
<dbReference type="Gene3D" id="3.50.30.40">
    <property type="entry name" value="Ribonuclease E inhibitor RraA/RraA-like"/>
    <property type="match status" value="1"/>
</dbReference>
<dbReference type="Pfam" id="PF03737">
    <property type="entry name" value="RraA-like"/>
    <property type="match status" value="1"/>
</dbReference>
<proteinExistence type="predicted"/>
<keyword evidence="5" id="KW-1185">Reference proteome</keyword>
<keyword evidence="1" id="KW-0460">Magnesium</keyword>
<dbReference type="EMBL" id="FOCV01000024">
    <property type="protein sequence ID" value="SEO76022.1"/>
    <property type="molecule type" value="Genomic_DNA"/>
</dbReference>
<evidence type="ECO:0000256" key="1">
    <source>
        <dbReference type="PIRSR" id="PIRSR605493-1"/>
    </source>
</evidence>
<evidence type="ECO:0000313" key="3">
    <source>
        <dbReference type="EMBL" id="SEO76022.1"/>
    </source>
</evidence>
<comment type="cofactor">
    <cofactor evidence="1">
        <name>Mg(2+)</name>
        <dbReference type="ChEBI" id="CHEBI:18420"/>
    </cofactor>
</comment>
<name>A0A1H8SBI0_9HYPH</name>
<dbReference type="GO" id="GO:0046872">
    <property type="term" value="F:metal ion binding"/>
    <property type="evidence" value="ECO:0007669"/>
    <property type="project" value="UniProtKB-KW"/>
</dbReference>
<dbReference type="GO" id="GO:0016829">
    <property type="term" value="F:lyase activity"/>
    <property type="evidence" value="ECO:0007669"/>
    <property type="project" value="UniProtKB-KW"/>
</dbReference>
<feature type="binding site" evidence="1">
    <location>
        <position position="127"/>
    </location>
    <ligand>
        <name>substrate</name>
    </ligand>
</feature>
<evidence type="ECO:0000313" key="2">
    <source>
        <dbReference type="EMBL" id="SEI12176.1"/>
    </source>
</evidence>
<gene>
    <name evidence="2" type="primary">proA_2</name>
    <name evidence="2" type="ORF">RTCCBAU85039_4764</name>
    <name evidence="3" type="ORF">SAMN05216228_102427</name>
</gene>
<dbReference type="RefSeq" id="WP_072379128.1">
    <property type="nucleotide sequence ID" value="NZ_FNXB01000032.1"/>
</dbReference>
<dbReference type="EC" id="4.1.1.3" evidence="2"/>
<keyword evidence="2" id="KW-0456">Lyase</keyword>
<protein>
    <submittedName>
        <fullName evidence="2">4-hydroxy-2-oxoglutarate aldolase</fullName>
        <ecNumber evidence="2">4.1.1.3</ecNumber>
    </submittedName>
    <submittedName>
        <fullName evidence="3">Regulator of RNase E activity RraA</fullName>
    </submittedName>
</protein>